<evidence type="ECO:0000313" key="5">
    <source>
        <dbReference type="Proteomes" id="UP001630127"/>
    </source>
</evidence>
<dbReference type="Proteomes" id="UP001630127">
    <property type="component" value="Unassembled WGS sequence"/>
</dbReference>
<keyword evidence="1" id="KW-0863">Zinc-finger</keyword>
<dbReference type="SMART" id="SM00355">
    <property type="entry name" value="ZnF_C2H2"/>
    <property type="match status" value="4"/>
</dbReference>
<dbReference type="PROSITE" id="PS00028">
    <property type="entry name" value="ZINC_FINGER_C2H2_1"/>
    <property type="match status" value="4"/>
</dbReference>
<dbReference type="InterPro" id="IPR013087">
    <property type="entry name" value="Znf_C2H2_type"/>
</dbReference>
<feature type="domain" description="C2H2-type" evidence="3">
    <location>
        <begin position="498"/>
        <end position="520"/>
    </location>
</feature>
<dbReference type="EMBL" id="JBJUIK010000012">
    <property type="protein sequence ID" value="KAL3511063.1"/>
    <property type="molecule type" value="Genomic_DNA"/>
</dbReference>
<dbReference type="Pfam" id="PF13912">
    <property type="entry name" value="zf-C2H2_6"/>
    <property type="match status" value="4"/>
</dbReference>
<dbReference type="PANTHER" id="PTHR46869">
    <property type="entry name" value="C2H2-LIKE ZINC FINGER PROTEIN"/>
    <property type="match status" value="1"/>
</dbReference>
<accession>A0ABD2YUQ9</accession>
<feature type="region of interest" description="Disordered" evidence="2">
    <location>
        <begin position="471"/>
        <end position="492"/>
    </location>
</feature>
<evidence type="ECO:0000313" key="4">
    <source>
        <dbReference type="EMBL" id="KAL3511063.1"/>
    </source>
</evidence>
<keyword evidence="1" id="KW-0479">Metal-binding</keyword>
<proteinExistence type="predicted"/>
<comment type="caution">
    <text evidence="4">The sequence shown here is derived from an EMBL/GenBank/DDBJ whole genome shotgun (WGS) entry which is preliminary data.</text>
</comment>
<dbReference type="SUPFAM" id="SSF57667">
    <property type="entry name" value="beta-beta-alpha zinc fingers"/>
    <property type="match status" value="2"/>
</dbReference>
<dbReference type="AlphaFoldDB" id="A0ABD2YUQ9"/>
<sequence>MNSSMGDQELRFVCKWCNKKYPCGKSLGGHMRSHIMAISAESEEKNDSNMKKLLSLNGGEKSFDEIGGQSANSGYGLRENPKKTFKAVVDTTNFPLPQEKVCKQCGKGFQSLKALCGHMACHSDKERGILKDDHSWTSENQKLEMMDSHSDSEAEERKLMRNRSKNSKRYKGIVMKSCSSFSLANNCSYAVSEIDEQEQEEVAMCLMMLSRDNSGNGGGVDSFLETSDNNSVVLETKSSSIDMIIGRKEGLMFVNRQDDETPEGKKIEGRKLRESSDLDAEIVLEQENSDSGYFLEEVVKLESDASVDGLHRNGAFFDRRKPIASVGARCEETLAEIKKGFSKIKGYKAELRKNVSRENGHDSGVISKLGKYEGKNKSKDSLENLEMVNESSRKVKHGSSDAEQSKNAYKRRKYECLNCKKTFNSFQALGGHRPCHKRTNAYLESRFETDENSLDGDDTLNDKPTRKVRETFSNRKASAKTSSYSSEKKVKSQKTKGHECPFCHRIFKNGQALGGHKRSHFIGGGGVVEEHSNQTSTFKTDNPELLDLNLPAPLEDEDGGQFMSW</sequence>
<feature type="domain" description="C2H2-type" evidence="3">
    <location>
        <begin position="414"/>
        <end position="441"/>
    </location>
</feature>
<keyword evidence="1" id="KW-0862">Zinc</keyword>
<organism evidence="4 5">
    <name type="scientific">Cinchona calisaya</name>
    <dbReference type="NCBI Taxonomy" id="153742"/>
    <lineage>
        <taxon>Eukaryota</taxon>
        <taxon>Viridiplantae</taxon>
        <taxon>Streptophyta</taxon>
        <taxon>Embryophyta</taxon>
        <taxon>Tracheophyta</taxon>
        <taxon>Spermatophyta</taxon>
        <taxon>Magnoliopsida</taxon>
        <taxon>eudicotyledons</taxon>
        <taxon>Gunneridae</taxon>
        <taxon>Pentapetalae</taxon>
        <taxon>asterids</taxon>
        <taxon>lamiids</taxon>
        <taxon>Gentianales</taxon>
        <taxon>Rubiaceae</taxon>
        <taxon>Cinchonoideae</taxon>
        <taxon>Cinchoneae</taxon>
        <taxon>Cinchona</taxon>
    </lineage>
</organism>
<feature type="region of interest" description="Disordered" evidence="2">
    <location>
        <begin position="529"/>
        <end position="565"/>
    </location>
</feature>
<evidence type="ECO:0000259" key="3">
    <source>
        <dbReference type="PROSITE" id="PS50157"/>
    </source>
</evidence>
<dbReference type="PROSITE" id="PS50157">
    <property type="entry name" value="ZINC_FINGER_C2H2_2"/>
    <property type="match status" value="4"/>
</dbReference>
<gene>
    <name evidence="4" type="ORF">ACH5RR_030464</name>
</gene>
<keyword evidence="5" id="KW-1185">Reference proteome</keyword>
<reference evidence="4 5" key="1">
    <citation type="submission" date="2024-11" db="EMBL/GenBank/DDBJ databases">
        <title>A near-complete genome assembly of Cinchona calisaya.</title>
        <authorList>
            <person name="Lian D.C."/>
            <person name="Zhao X.W."/>
            <person name="Wei L."/>
        </authorList>
    </citation>
    <scope>NUCLEOTIDE SEQUENCE [LARGE SCALE GENOMIC DNA]</scope>
    <source>
        <tissue evidence="4">Nenye</tissue>
    </source>
</reference>
<dbReference type="PANTHER" id="PTHR46869:SF1">
    <property type="entry name" value="C2H2-LIKE ZINC FINGER PROTEIN"/>
    <property type="match status" value="1"/>
</dbReference>
<dbReference type="Gene3D" id="3.30.160.60">
    <property type="entry name" value="Classic Zinc Finger"/>
    <property type="match status" value="1"/>
</dbReference>
<dbReference type="InterPro" id="IPR036236">
    <property type="entry name" value="Znf_C2H2_sf"/>
</dbReference>
<name>A0ABD2YUQ9_9GENT</name>
<feature type="compositionally biased region" description="Polar residues" evidence="2">
    <location>
        <begin position="474"/>
        <end position="485"/>
    </location>
</feature>
<feature type="domain" description="C2H2-type" evidence="3">
    <location>
        <begin position="100"/>
        <end position="127"/>
    </location>
</feature>
<feature type="domain" description="C2H2-type" evidence="3">
    <location>
        <begin position="12"/>
        <end position="34"/>
    </location>
</feature>
<protein>
    <recommendedName>
        <fullName evidence="3">C2H2-type domain-containing protein</fullName>
    </recommendedName>
</protein>
<evidence type="ECO:0000256" key="1">
    <source>
        <dbReference type="PROSITE-ProRule" id="PRU00042"/>
    </source>
</evidence>
<dbReference type="GO" id="GO:0008270">
    <property type="term" value="F:zinc ion binding"/>
    <property type="evidence" value="ECO:0007669"/>
    <property type="project" value="UniProtKB-KW"/>
</dbReference>
<feature type="region of interest" description="Disordered" evidence="2">
    <location>
        <begin position="388"/>
        <end position="407"/>
    </location>
</feature>
<evidence type="ECO:0000256" key="2">
    <source>
        <dbReference type="SAM" id="MobiDB-lite"/>
    </source>
</evidence>